<reference evidence="2" key="1">
    <citation type="submission" date="2023-05" db="EMBL/GenBank/DDBJ databases">
        <authorList>
            <person name="Huff M."/>
        </authorList>
    </citation>
    <scope>NUCLEOTIDE SEQUENCE</scope>
</reference>
<evidence type="ECO:0000313" key="3">
    <source>
        <dbReference type="Proteomes" id="UP000834106"/>
    </source>
</evidence>
<gene>
    <name evidence="2" type="ORF">FPE_LOCUS23569</name>
</gene>
<dbReference type="InterPro" id="IPR010800">
    <property type="entry name" value="GRP"/>
</dbReference>
<keyword evidence="3" id="KW-1185">Reference proteome</keyword>
<proteinExistence type="predicted"/>
<dbReference type="Proteomes" id="UP000834106">
    <property type="component" value="Chromosome 14"/>
</dbReference>
<accession>A0AAD2E3Q3</accession>
<evidence type="ECO:0000256" key="1">
    <source>
        <dbReference type="SAM" id="SignalP"/>
    </source>
</evidence>
<keyword evidence="1" id="KW-0732">Signal</keyword>
<evidence type="ECO:0008006" key="4">
    <source>
        <dbReference type="Google" id="ProtNLM"/>
    </source>
</evidence>
<feature type="chain" id="PRO_5042126214" description="Glycine-rich protein" evidence="1">
    <location>
        <begin position="25"/>
        <end position="128"/>
    </location>
</feature>
<evidence type="ECO:0000313" key="2">
    <source>
        <dbReference type="EMBL" id="CAI9776139.1"/>
    </source>
</evidence>
<name>A0AAD2E3Q3_9LAMI</name>
<dbReference type="AlphaFoldDB" id="A0AAD2E3Q3"/>
<dbReference type="PANTHER" id="PTHR37389">
    <property type="entry name" value="NODULIN-24"/>
    <property type="match status" value="1"/>
</dbReference>
<organism evidence="2 3">
    <name type="scientific">Fraxinus pennsylvanica</name>
    <dbReference type="NCBI Taxonomy" id="56036"/>
    <lineage>
        <taxon>Eukaryota</taxon>
        <taxon>Viridiplantae</taxon>
        <taxon>Streptophyta</taxon>
        <taxon>Embryophyta</taxon>
        <taxon>Tracheophyta</taxon>
        <taxon>Spermatophyta</taxon>
        <taxon>Magnoliopsida</taxon>
        <taxon>eudicotyledons</taxon>
        <taxon>Gunneridae</taxon>
        <taxon>Pentapetalae</taxon>
        <taxon>asterids</taxon>
        <taxon>lamiids</taxon>
        <taxon>Lamiales</taxon>
        <taxon>Oleaceae</taxon>
        <taxon>Oleeae</taxon>
        <taxon>Fraxinus</taxon>
    </lineage>
</organism>
<sequence length="128" mass="13020">MGSKTILLLGLLAMVLLIASEVSARELSQTSTDKEAEKTNGVEESKYLGGGYGVYPGGGFPGGGYGGYPGGGFPGGGYGGYPGGGYPGGGYGGRRYCRYGCCGPSYYPGRGCRCCRYAGKAVDAEPHN</sequence>
<feature type="signal peptide" evidence="1">
    <location>
        <begin position="1"/>
        <end position="24"/>
    </location>
</feature>
<dbReference type="EMBL" id="OU503049">
    <property type="protein sequence ID" value="CAI9776139.1"/>
    <property type="molecule type" value="Genomic_DNA"/>
</dbReference>
<dbReference type="PANTHER" id="PTHR37389:SF16">
    <property type="entry name" value="GLYCINE-RICH CELL WALL STRUCTURAL PROTEIN"/>
    <property type="match status" value="1"/>
</dbReference>
<dbReference type="Pfam" id="PF07172">
    <property type="entry name" value="GRP"/>
    <property type="match status" value="1"/>
</dbReference>
<protein>
    <recommendedName>
        <fullName evidence="4">Glycine-rich protein</fullName>
    </recommendedName>
</protein>